<feature type="signal peptide" evidence="1">
    <location>
        <begin position="1"/>
        <end position="23"/>
    </location>
</feature>
<reference evidence="2" key="1">
    <citation type="submission" date="2020-06" db="EMBL/GenBank/DDBJ databases">
        <title>WGS assembly of Ceratodon purpureus strain R40.</title>
        <authorList>
            <person name="Carey S.B."/>
            <person name="Jenkins J."/>
            <person name="Shu S."/>
            <person name="Lovell J.T."/>
            <person name="Sreedasyam A."/>
            <person name="Maumus F."/>
            <person name="Tiley G.P."/>
            <person name="Fernandez-Pozo N."/>
            <person name="Barry K."/>
            <person name="Chen C."/>
            <person name="Wang M."/>
            <person name="Lipzen A."/>
            <person name="Daum C."/>
            <person name="Saski C.A."/>
            <person name="Payton A.C."/>
            <person name="Mcbreen J.C."/>
            <person name="Conrad R.E."/>
            <person name="Kollar L.M."/>
            <person name="Olsson S."/>
            <person name="Huttunen S."/>
            <person name="Landis J.B."/>
            <person name="Wickett N.J."/>
            <person name="Johnson M.G."/>
            <person name="Rensing S.A."/>
            <person name="Grimwood J."/>
            <person name="Schmutz J."/>
            <person name="Mcdaniel S.F."/>
        </authorList>
    </citation>
    <scope>NUCLEOTIDE SEQUENCE</scope>
    <source>
        <strain evidence="2">R40</strain>
    </source>
</reference>
<dbReference type="EMBL" id="CM026424">
    <property type="protein sequence ID" value="KAG0578645.1"/>
    <property type="molecule type" value="Genomic_DNA"/>
</dbReference>
<organism evidence="2 3">
    <name type="scientific">Ceratodon purpureus</name>
    <name type="common">Fire moss</name>
    <name type="synonym">Dicranum purpureum</name>
    <dbReference type="NCBI Taxonomy" id="3225"/>
    <lineage>
        <taxon>Eukaryota</taxon>
        <taxon>Viridiplantae</taxon>
        <taxon>Streptophyta</taxon>
        <taxon>Embryophyta</taxon>
        <taxon>Bryophyta</taxon>
        <taxon>Bryophytina</taxon>
        <taxon>Bryopsida</taxon>
        <taxon>Dicranidae</taxon>
        <taxon>Pseudoditrichales</taxon>
        <taxon>Ditrichaceae</taxon>
        <taxon>Ceratodon</taxon>
    </lineage>
</organism>
<evidence type="ECO:0000313" key="3">
    <source>
        <dbReference type="Proteomes" id="UP000822688"/>
    </source>
</evidence>
<evidence type="ECO:0000256" key="1">
    <source>
        <dbReference type="SAM" id="SignalP"/>
    </source>
</evidence>
<sequence>MCSEHSITRNLATVSCLLSLLSCFCMELKLQTDMDGTGKRRNAERFDLDRRTA</sequence>
<protein>
    <submittedName>
        <fullName evidence="2">Uncharacterized protein</fullName>
    </submittedName>
</protein>
<comment type="caution">
    <text evidence="2">The sequence shown here is derived from an EMBL/GenBank/DDBJ whole genome shotgun (WGS) entry which is preliminary data.</text>
</comment>
<gene>
    <name evidence="2" type="ORF">KC19_4G038900</name>
</gene>
<evidence type="ECO:0000313" key="2">
    <source>
        <dbReference type="EMBL" id="KAG0578645.1"/>
    </source>
</evidence>
<proteinExistence type="predicted"/>
<dbReference type="AlphaFoldDB" id="A0A8T0I6L8"/>
<name>A0A8T0I6L8_CERPU</name>
<keyword evidence="3" id="KW-1185">Reference proteome</keyword>
<dbReference type="Proteomes" id="UP000822688">
    <property type="component" value="Chromosome 4"/>
</dbReference>
<accession>A0A8T0I6L8</accession>
<feature type="chain" id="PRO_5035872156" evidence="1">
    <location>
        <begin position="24"/>
        <end position="53"/>
    </location>
</feature>
<keyword evidence="1" id="KW-0732">Signal</keyword>